<accession>A0A3R7PW69</accession>
<feature type="repeat" description="RCC1" evidence="1">
    <location>
        <begin position="744"/>
        <end position="798"/>
    </location>
</feature>
<feature type="repeat" description="RCC1" evidence="1">
    <location>
        <begin position="905"/>
        <end position="953"/>
    </location>
</feature>
<dbReference type="PRINTS" id="PR00633">
    <property type="entry name" value="RCCNDNSATION"/>
</dbReference>
<feature type="repeat" description="RCC1" evidence="1">
    <location>
        <begin position="596"/>
        <end position="645"/>
    </location>
</feature>
<dbReference type="Pfam" id="PF13540">
    <property type="entry name" value="RCC1_2"/>
    <property type="match status" value="1"/>
</dbReference>
<protein>
    <submittedName>
        <fullName evidence="3">Regulator of chromosome condensation</fullName>
    </submittedName>
</protein>
<proteinExistence type="predicted"/>
<evidence type="ECO:0000313" key="3">
    <source>
        <dbReference type="EMBL" id="RNF26099.1"/>
    </source>
</evidence>
<dbReference type="AlphaFoldDB" id="A0A3R7PW69"/>
<dbReference type="EMBL" id="MKKU01000057">
    <property type="protein sequence ID" value="RNF26099.1"/>
    <property type="molecule type" value="Genomic_DNA"/>
</dbReference>
<evidence type="ECO:0000256" key="2">
    <source>
        <dbReference type="SAM" id="MobiDB-lite"/>
    </source>
</evidence>
<name>A0A3R7PW69_9TRYP</name>
<feature type="region of interest" description="Disordered" evidence="2">
    <location>
        <begin position="968"/>
        <end position="1004"/>
    </location>
</feature>
<dbReference type="Gene3D" id="2.130.10.30">
    <property type="entry name" value="Regulator of chromosome condensation 1/beta-lactamase-inhibitor protein II"/>
    <property type="match status" value="4"/>
</dbReference>
<evidence type="ECO:0000313" key="4">
    <source>
        <dbReference type="Proteomes" id="UP000284403"/>
    </source>
</evidence>
<dbReference type="Pfam" id="PF00415">
    <property type="entry name" value="RCC1"/>
    <property type="match status" value="4"/>
</dbReference>
<dbReference type="InterPro" id="IPR051553">
    <property type="entry name" value="Ran_GTPase-activating"/>
</dbReference>
<dbReference type="PROSITE" id="PS00626">
    <property type="entry name" value="RCC1_2"/>
    <property type="match status" value="2"/>
</dbReference>
<dbReference type="OrthoDB" id="10256179at2759"/>
<dbReference type="Proteomes" id="UP000284403">
    <property type="component" value="Unassembled WGS sequence"/>
</dbReference>
<feature type="region of interest" description="Disordered" evidence="2">
    <location>
        <begin position="150"/>
        <end position="192"/>
    </location>
</feature>
<gene>
    <name evidence="3" type="ORF">Tco025E_01628</name>
</gene>
<dbReference type="PROSITE" id="PS50012">
    <property type="entry name" value="RCC1_3"/>
    <property type="match status" value="7"/>
</dbReference>
<comment type="caution">
    <text evidence="3">The sequence shown here is derived from an EMBL/GenBank/DDBJ whole genome shotgun (WGS) entry which is preliminary data.</text>
</comment>
<dbReference type="RefSeq" id="XP_029231305.1">
    <property type="nucleotide sequence ID" value="XM_029368565.1"/>
</dbReference>
<feature type="repeat" description="RCC1" evidence="1">
    <location>
        <begin position="544"/>
        <end position="595"/>
    </location>
</feature>
<evidence type="ECO:0000256" key="1">
    <source>
        <dbReference type="PROSITE-ProRule" id="PRU00235"/>
    </source>
</evidence>
<feature type="repeat" description="RCC1" evidence="1">
    <location>
        <begin position="429"/>
        <end position="481"/>
    </location>
</feature>
<dbReference type="PANTHER" id="PTHR45982">
    <property type="entry name" value="REGULATOR OF CHROMOSOME CONDENSATION"/>
    <property type="match status" value="1"/>
</dbReference>
<organism evidence="3 4">
    <name type="scientific">Trypanosoma conorhini</name>
    <dbReference type="NCBI Taxonomy" id="83891"/>
    <lineage>
        <taxon>Eukaryota</taxon>
        <taxon>Discoba</taxon>
        <taxon>Euglenozoa</taxon>
        <taxon>Kinetoplastea</taxon>
        <taxon>Metakinetoplastina</taxon>
        <taxon>Trypanosomatida</taxon>
        <taxon>Trypanosomatidae</taxon>
        <taxon>Trypanosoma</taxon>
    </lineage>
</organism>
<sequence length="1134" mass="120797">MQSCVDQLLGGDNSVLPQILRGVRELQPLASPASSSLAPWEKDLYRHLVRLLLVAGKCTRRDTHDTAPGLTLEHGVLAQLILCAAMLRGGSTADEACRVLHDVGVSGCREMRLDRYLDASAEMLPHILPFISVLTKLFHVPASDILPQRESVQRAGRAQTSSSAPTAQPGLAGANHPRSLAGGEEHSNARQRRWRDLPEQPSFVPFRQNPLYNASEKNLWMLPQFPTPVLAFAQKFGIGCDPKLPELGVRLAPAALLGQEAPEAPRLSVHSTLPIASRRFLEARNYEKQWEPLFSRYLSKGLLLKWGTVLVSRGRTSSTTSVNPERTSTASDVVFSPPIALVPPIPVVAMSCGANSYYVVTLDNKLYAGGSNEHGQIGCDRSKDVPVLFPHVHGDGRQRFYSVPIRPGDQIGRIEAGSDFVLMIVFETSRMYIWGRNDCGQCLLPTPSMLPSPVTMDFPERCGRIKEVACGSVSATVAFSSGMVGSWGAASMLGTIAPPEHLRETDTEPRIQCSKHVIGFNHIPEEIVALRAGSYHHLAITAAGHVYSWGMDRSGCLGNGPGHSGGKICLIDSLIEHVVIDASCGSFHSAVLTKEGIVLVFGENNCHQLGISGEAPRTTPVHLPLPKRAIAVSGGREHTCVLLEDGDLMSCGTLRSCGMDLGSGARFITPQRIFRGYLVLSMASKATHGMALGLRRLLSLHPVGLSAEILPKGELMRINQVILQQGVCAVAVGNGFLLIVTEAGEVHAIGQSQRGQLGTGDVTTAACANTFTKVALPEQVVLVGLDCGADYVIGIGSRCGVYSWGWNSHGQLGHGDSVPLHESVFTPREIAALRSRQVVQVACGGTFAVALTHDGEVYTWGEALYCGHGDVEPPCVTTPRLLEVLSDVVAVAAGVSHTVALTCNHRIYAWGKGPLGDGGSFSTVASTPVALVFAHGVRQLGCGPFNTFAITDVGDLFVWGSNANGQCGVPQRGDSHPPLTSGSGSLAPRSRGRQRASSSSSSSSSEVLFPTRVASEVRDAAFGALCGVVIKEDGSGAVAGEVHQADRTMCFQRFTPQRLSAVPRDKSRAGDPPAFVEGDSAQVCLSRCFRGGDGVLAVLEWGRPGAAQVARAISNLKTCFQSPEKANCGVQREG</sequence>
<dbReference type="SUPFAM" id="SSF50985">
    <property type="entry name" value="RCC1/BLIP-II"/>
    <property type="match status" value="3"/>
</dbReference>
<feature type="compositionally biased region" description="Basic and acidic residues" evidence="2">
    <location>
        <begin position="183"/>
        <end position="192"/>
    </location>
</feature>
<feature type="repeat" description="RCC1" evidence="1">
    <location>
        <begin position="855"/>
        <end position="904"/>
    </location>
</feature>
<dbReference type="GeneID" id="40315239"/>
<dbReference type="PANTHER" id="PTHR45982:SF1">
    <property type="entry name" value="REGULATOR OF CHROMOSOME CONDENSATION"/>
    <property type="match status" value="1"/>
</dbReference>
<reference evidence="3 4" key="1">
    <citation type="journal article" date="2018" name="BMC Genomics">
        <title>Genomic comparison of Trypanosoma conorhini and Trypanosoma rangeli to Trypanosoma cruzi strains of high and low virulence.</title>
        <authorList>
            <person name="Bradwell K.R."/>
            <person name="Koparde V.N."/>
            <person name="Matveyev A.V."/>
            <person name="Serrano M.G."/>
            <person name="Alves J.M."/>
            <person name="Parikh H."/>
            <person name="Huang B."/>
            <person name="Lee V."/>
            <person name="Espinosa-Alvarez O."/>
            <person name="Ortiz P.A."/>
            <person name="Costa-Martins A.G."/>
            <person name="Teixeira M.M."/>
            <person name="Buck G.A."/>
        </authorList>
    </citation>
    <scope>NUCLEOTIDE SEQUENCE [LARGE SCALE GENOMIC DNA]</scope>
    <source>
        <strain evidence="3 4">025E</strain>
    </source>
</reference>
<dbReference type="InterPro" id="IPR009091">
    <property type="entry name" value="RCC1/BLIP-II"/>
</dbReference>
<keyword evidence="4" id="KW-1185">Reference proteome</keyword>
<dbReference type="InterPro" id="IPR000408">
    <property type="entry name" value="Reg_chr_condens"/>
</dbReference>
<feature type="repeat" description="RCC1" evidence="1">
    <location>
        <begin position="799"/>
        <end position="854"/>
    </location>
</feature>